<dbReference type="InterPro" id="IPR023875">
    <property type="entry name" value="DNA_repair_put"/>
</dbReference>
<gene>
    <name evidence="2" type="ORF">HXL70_02175</name>
</gene>
<name>A0A930FNN9_9FIRM</name>
<protein>
    <submittedName>
        <fullName evidence="2">TIGR03915 family putative DNA repair protein</fullName>
    </submittedName>
</protein>
<sequence>MKYVYDGTFAGFLSAVYRIYHDGTGQMGSISASRGSGDLFGEETEVATDINHAETVADAFLKSCGTAAFRWLYRAFLCDDDSEEYLFDYVRRGFKWGKSIYTHQGEVWMWEILRRSQMAGNEAEKFKGIVRFSELAEGMLYAPIHPTHHVLPLIVRHFQKRLSCEEWAIHDVGRHVAAYYDGKRVTIVRVESLKTDIAYSQDEEGFRQLWRDYYRHMAIRERNNPTAQRSFLPKKYWAYLTEMGGKT</sequence>
<dbReference type="RefSeq" id="WP_022026999.1">
    <property type="nucleotide sequence ID" value="NZ_CAUBBU010000003.1"/>
</dbReference>
<evidence type="ECO:0000259" key="1">
    <source>
        <dbReference type="Pfam" id="PF13566"/>
    </source>
</evidence>
<reference evidence="2" key="1">
    <citation type="submission" date="2020-04" db="EMBL/GenBank/DDBJ databases">
        <title>Deep metagenomics examines the oral microbiome during advanced dental caries in children, revealing novel taxa and co-occurrences with host molecules.</title>
        <authorList>
            <person name="Baker J.L."/>
            <person name="Morton J.T."/>
            <person name="Dinis M."/>
            <person name="Alvarez R."/>
            <person name="Tran N.C."/>
            <person name="Knight R."/>
            <person name="Edlund A."/>
        </authorList>
    </citation>
    <scope>NUCLEOTIDE SEQUENCE</scope>
    <source>
        <strain evidence="2">JCVI_32_bin.14</strain>
    </source>
</reference>
<dbReference type="EMBL" id="JABZMK010000003">
    <property type="protein sequence ID" value="MBF1128834.1"/>
    <property type="molecule type" value="Genomic_DNA"/>
</dbReference>
<comment type="caution">
    <text evidence="2">The sequence shown here is derived from an EMBL/GenBank/DDBJ whole genome shotgun (WGS) entry which is preliminary data.</text>
</comment>
<dbReference type="AlphaFoldDB" id="A0A930FNN9"/>
<dbReference type="Pfam" id="PF13566">
    <property type="entry name" value="DUF4130"/>
    <property type="match status" value="1"/>
</dbReference>
<organism evidence="2 3">
    <name type="scientific">Dialister invisus</name>
    <dbReference type="NCBI Taxonomy" id="218538"/>
    <lineage>
        <taxon>Bacteria</taxon>
        <taxon>Bacillati</taxon>
        <taxon>Bacillota</taxon>
        <taxon>Negativicutes</taxon>
        <taxon>Veillonellales</taxon>
        <taxon>Veillonellaceae</taxon>
        <taxon>Dialister</taxon>
    </lineage>
</organism>
<dbReference type="InterPro" id="IPR025404">
    <property type="entry name" value="DUF4130"/>
</dbReference>
<proteinExistence type="predicted"/>
<dbReference type="NCBIfam" id="TIGR03915">
    <property type="entry name" value="SAM_7_link_chp"/>
    <property type="match status" value="1"/>
</dbReference>
<evidence type="ECO:0000313" key="3">
    <source>
        <dbReference type="Proteomes" id="UP000757890"/>
    </source>
</evidence>
<feature type="domain" description="DUF4130" evidence="1">
    <location>
        <begin position="81"/>
        <end position="242"/>
    </location>
</feature>
<dbReference type="Proteomes" id="UP000757890">
    <property type="component" value="Unassembled WGS sequence"/>
</dbReference>
<accession>A0A930FNN9</accession>
<evidence type="ECO:0000313" key="2">
    <source>
        <dbReference type="EMBL" id="MBF1128834.1"/>
    </source>
</evidence>